<sequence>MKSSTSFYVYGISFVSTIGGFLFGYDTAIISGCNTFLESQYNLSSSMLGWVVSSALLGTILGCVISGSITDKFGRKKALIVAAACLLLSAFGSMLPPQFLGDLNNAYWMSASSNNSFVFLVVVRIIGGIGVGITSVVAPIYISELTLPEKRGKMVSLYQLSITLGILLAFLVDWMVLNAAGDAAGVVAKENGGFWNWLFVEEIWRGMFGTEIPIALLFLVLLFLVPESPRWLAVNGKENKAYAIMVKTMGEFMAKSQMDEIQSVVKTESQGFKDLLKPYLRRPFLIGILLPMFSHLSGIAAIMYFAPNILNESIKSVESSFLGAVLVGLVNSIFTFVAIMNIERYGRRKLLLIGVVGAAISLFGVATLFALGSSWVIIPLLMYVACFAFSYGPIVWVIISEIFPTKIRGLAVSIGSLSLMVTGFFITLTNPVFIENIKPSGTFFLYGALTLPAIWFIWKFVPETKGKTLEEIEMSWKQDKTKD</sequence>
<dbReference type="InterPro" id="IPR005829">
    <property type="entry name" value="Sugar_transporter_CS"/>
</dbReference>
<keyword evidence="3 7" id="KW-0813">Transport</keyword>
<protein>
    <submittedName>
        <fullName evidence="10">Sugar porter family MFS transporter</fullName>
    </submittedName>
</protein>
<feature type="transmembrane region" description="Helical" evidence="8">
    <location>
        <begin position="7"/>
        <end position="25"/>
    </location>
</feature>
<evidence type="ECO:0000259" key="9">
    <source>
        <dbReference type="PROSITE" id="PS50850"/>
    </source>
</evidence>
<evidence type="ECO:0000256" key="1">
    <source>
        <dbReference type="ARBA" id="ARBA00004141"/>
    </source>
</evidence>
<dbReference type="InterPro" id="IPR003663">
    <property type="entry name" value="Sugar/inositol_transpt"/>
</dbReference>
<dbReference type="NCBIfam" id="TIGR00879">
    <property type="entry name" value="SP"/>
    <property type="match status" value="1"/>
</dbReference>
<feature type="transmembrane region" description="Helical" evidence="8">
    <location>
        <begin position="411"/>
        <end position="434"/>
    </location>
</feature>
<reference evidence="10 11" key="1">
    <citation type="submission" date="2020-03" db="EMBL/GenBank/DDBJ databases">
        <title>Tamlana sp. nov, isolated from XXX.</title>
        <authorList>
            <person name="Cao W.R."/>
        </authorList>
    </citation>
    <scope>NUCLEOTIDE SEQUENCE [LARGE SCALE GENOMIC DNA]</scope>
    <source>
        <strain evidence="10 11">HST1-43</strain>
    </source>
</reference>
<keyword evidence="6 8" id="KW-0472">Membrane</keyword>
<name>A0ABX1DB27_9FLAO</name>
<comment type="similarity">
    <text evidence="2 7">Belongs to the major facilitator superfamily. Sugar transporter (TC 2.A.1.1) family.</text>
</comment>
<dbReference type="PROSITE" id="PS00217">
    <property type="entry name" value="SUGAR_TRANSPORT_2"/>
    <property type="match status" value="1"/>
</dbReference>
<dbReference type="InterPro" id="IPR005828">
    <property type="entry name" value="MFS_sugar_transport-like"/>
</dbReference>
<evidence type="ECO:0000256" key="7">
    <source>
        <dbReference type="RuleBase" id="RU003346"/>
    </source>
</evidence>
<accession>A0ABX1DB27</accession>
<evidence type="ECO:0000256" key="6">
    <source>
        <dbReference type="ARBA" id="ARBA00023136"/>
    </source>
</evidence>
<feature type="transmembrane region" description="Helical" evidence="8">
    <location>
        <begin position="284"/>
        <end position="307"/>
    </location>
</feature>
<evidence type="ECO:0000256" key="5">
    <source>
        <dbReference type="ARBA" id="ARBA00022989"/>
    </source>
</evidence>
<dbReference type="PANTHER" id="PTHR48023">
    <property type="entry name" value="D-XYLOSE-PROTON SYMPORTER-LIKE 2"/>
    <property type="match status" value="1"/>
</dbReference>
<keyword evidence="5 8" id="KW-1133">Transmembrane helix</keyword>
<proteinExistence type="inferred from homology"/>
<feature type="transmembrane region" description="Helical" evidence="8">
    <location>
        <begin position="351"/>
        <end position="371"/>
    </location>
</feature>
<evidence type="ECO:0000313" key="11">
    <source>
        <dbReference type="Proteomes" id="UP000760545"/>
    </source>
</evidence>
<comment type="subcellular location">
    <subcellularLocation>
        <location evidence="1">Membrane</location>
        <topology evidence="1">Multi-pass membrane protein</topology>
    </subcellularLocation>
</comment>
<feature type="transmembrane region" description="Helical" evidence="8">
    <location>
        <begin position="45"/>
        <end position="66"/>
    </location>
</feature>
<feature type="transmembrane region" description="Helical" evidence="8">
    <location>
        <begin position="78"/>
        <end position="97"/>
    </location>
</feature>
<feature type="transmembrane region" description="Helical" evidence="8">
    <location>
        <begin position="154"/>
        <end position="172"/>
    </location>
</feature>
<dbReference type="PANTHER" id="PTHR48023:SF4">
    <property type="entry name" value="D-XYLOSE-PROTON SYMPORTER-LIKE 2"/>
    <property type="match status" value="1"/>
</dbReference>
<organism evidence="10 11">
    <name type="scientific">Tamlana crocina</name>
    <dbReference type="NCBI Taxonomy" id="393006"/>
    <lineage>
        <taxon>Bacteria</taxon>
        <taxon>Pseudomonadati</taxon>
        <taxon>Bacteroidota</taxon>
        <taxon>Flavobacteriia</taxon>
        <taxon>Flavobacteriales</taxon>
        <taxon>Flavobacteriaceae</taxon>
        <taxon>Tamlana</taxon>
    </lineage>
</organism>
<dbReference type="Proteomes" id="UP000760545">
    <property type="component" value="Unassembled WGS sequence"/>
</dbReference>
<dbReference type="InterPro" id="IPR050820">
    <property type="entry name" value="MFS_Sugar_Transporter"/>
</dbReference>
<feature type="domain" description="Major facilitator superfamily (MFS) profile" evidence="9">
    <location>
        <begin position="12"/>
        <end position="465"/>
    </location>
</feature>
<keyword evidence="11" id="KW-1185">Reference proteome</keyword>
<dbReference type="PROSITE" id="PS50850">
    <property type="entry name" value="MFS"/>
    <property type="match status" value="1"/>
</dbReference>
<dbReference type="RefSeq" id="WP_167916679.1">
    <property type="nucleotide sequence ID" value="NZ_JAAVJS010000003.1"/>
</dbReference>
<evidence type="ECO:0000313" key="10">
    <source>
        <dbReference type="EMBL" id="NJX14422.1"/>
    </source>
</evidence>
<dbReference type="PRINTS" id="PR00171">
    <property type="entry name" value="SUGRTRNSPORT"/>
</dbReference>
<gene>
    <name evidence="10" type="ORF">HC176_02840</name>
</gene>
<evidence type="ECO:0000256" key="4">
    <source>
        <dbReference type="ARBA" id="ARBA00022692"/>
    </source>
</evidence>
<keyword evidence="4 8" id="KW-0812">Transmembrane</keyword>
<feature type="transmembrane region" description="Helical" evidence="8">
    <location>
        <begin position="319"/>
        <end position="339"/>
    </location>
</feature>
<dbReference type="Pfam" id="PF00083">
    <property type="entry name" value="Sugar_tr"/>
    <property type="match status" value="1"/>
</dbReference>
<dbReference type="InterPro" id="IPR036259">
    <property type="entry name" value="MFS_trans_sf"/>
</dbReference>
<feature type="transmembrane region" description="Helical" evidence="8">
    <location>
        <begin position="117"/>
        <end position="142"/>
    </location>
</feature>
<evidence type="ECO:0000256" key="8">
    <source>
        <dbReference type="SAM" id="Phobius"/>
    </source>
</evidence>
<dbReference type="PROSITE" id="PS00216">
    <property type="entry name" value="SUGAR_TRANSPORT_1"/>
    <property type="match status" value="1"/>
</dbReference>
<comment type="caution">
    <text evidence="10">The sequence shown here is derived from an EMBL/GenBank/DDBJ whole genome shotgun (WGS) entry which is preliminary data.</text>
</comment>
<feature type="transmembrane region" description="Helical" evidence="8">
    <location>
        <begin position="377"/>
        <end position="399"/>
    </location>
</feature>
<dbReference type="InterPro" id="IPR020846">
    <property type="entry name" value="MFS_dom"/>
</dbReference>
<evidence type="ECO:0000256" key="3">
    <source>
        <dbReference type="ARBA" id="ARBA00022448"/>
    </source>
</evidence>
<evidence type="ECO:0000256" key="2">
    <source>
        <dbReference type="ARBA" id="ARBA00010992"/>
    </source>
</evidence>
<dbReference type="Gene3D" id="1.20.1250.20">
    <property type="entry name" value="MFS general substrate transporter like domains"/>
    <property type="match status" value="2"/>
</dbReference>
<feature type="transmembrane region" description="Helical" evidence="8">
    <location>
        <begin position="440"/>
        <end position="458"/>
    </location>
</feature>
<dbReference type="SUPFAM" id="SSF103473">
    <property type="entry name" value="MFS general substrate transporter"/>
    <property type="match status" value="1"/>
</dbReference>
<dbReference type="EMBL" id="JAAVJS010000003">
    <property type="protein sequence ID" value="NJX14422.1"/>
    <property type="molecule type" value="Genomic_DNA"/>
</dbReference>
<feature type="transmembrane region" description="Helical" evidence="8">
    <location>
        <begin position="203"/>
        <end position="225"/>
    </location>
</feature>